<protein>
    <recommendedName>
        <fullName evidence="12">OPT family small oligopeptide transporter</fullName>
    </recommendedName>
</protein>
<evidence type="ECO:0000313" key="10">
    <source>
        <dbReference type="EMBL" id="KAA8901067.1"/>
    </source>
</evidence>
<dbReference type="Pfam" id="PF03169">
    <property type="entry name" value="OPT"/>
    <property type="match status" value="1"/>
</dbReference>
<accession>A0A642UL48</accession>
<feature type="transmembrane region" description="Helical" evidence="9">
    <location>
        <begin position="837"/>
        <end position="858"/>
    </location>
</feature>
<organism evidence="10 11">
    <name type="scientific">Diutina rugosa</name>
    <name type="common">Yeast</name>
    <name type="synonym">Candida rugosa</name>
    <dbReference type="NCBI Taxonomy" id="5481"/>
    <lineage>
        <taxon>Eukaryota</taxon>
        <taxon>Fungi</taxon>
        <taxon>Dikarya</taxon>
        <taxon>Ascomycota</taxon>
        <taxon>Saccharomycotina</taxon>
        <taxon>Pichiomycetes</taxon>
        <taxon>Debaryomycetaceae</taxon>
        <taxon>Diutina</taxon>
    </lineage>
</organism>
<name>A0A642UL48_DIURU</name>
<dbReference type="PANTHER" id="PTHR22601">
    <property type="entry name" value="ISP4 LIKE PROTEIN"/>
    <property type="match status" value="1"/>
</dbReference>
<dbReference type="InterPro" id="IPR004648">
    <property type="entry name" value="Oligpept_transpt"/>
</dbReference>
<gene>
    <name evidence="10" type="ORF">DIURU_003437</name>
</gene>
<dbReference type="Proteomes" id="UP000449547">
    <property type="component" value="Unassembled WGS sequence"/>
</dbReference>
<feature type="transmembrane region" description="Helical" evidence="9">
    <location>
        <begin position="440"/>
        <end position="458"/>
    </location>
</feature>
<evidence type="ECO:0000256" key="4">
    <source>
        <dbReference type="ARBA" id="ARBA00022692"/>
    </source>
</evidence>
<keyword evidence="4 9" id="KW-0812">Transmembrane</keyword>
<reference evidence="10 11" key="1">
    <citation type="submission" date="2019-07" db="EMBL/GenBank/DDBJ databases">
        <title>Genome assembly of two rare yeast pathogens: Diutina rugosa and Trichomonascus ciferrii.</title>
        <authorList>
            <person name="Mixao V."/>
            <person name="Saus E."/>
            <person name="Hansen A."/>
            <person name="Lass-Flor C."/>
            <person name="Gabaldon T."/>
        </authorList>
    </citation>
    <scope>NUCLEOTIDE SEQUENCE [LARGE SCALE GENOMIC DNA]</scope>
    <source>
        <strain evidence="10 11">CBS 613</strain>
    </source>
</reference>
<keyword evidence="11" id="KW-1185">Reference proteome</keyword>
<feature type="transmembrane region" description="Helical" evidence="9">
    <location>
        <begin position="757"/>
        <end position="774"/>
    </location>
</feature>
<evidence type="ECO:0000256" key="6">
    <source>
        <dbReference type="ARBA" id="ARBA00022927"/>
    </source>
</evidence>
<feature type="transmembrane region" description="Helical" evidence="9">
    <location>
        <begin position="301"/>
        <end position="322"/>
    </location>
</feature>
<evidence type="ECO:0008006" key="12">
    <source>
        <dbReference type="Google" id="ProtNLM"/>
    </source>
</evidence>
<feature type="transmembrane region" description="Helical" evidence="9">
    <location>
        <begin position="366"/>
        <end position="384"/>
    </location>
</feature>
<dbReference type="InterPro" id="IPR004813">
    <property type="entry name" value="OPT"/>
</dbReference>
<evidence type="ECO:0000256" key="3">
    <source>
        <dbReference type="ARBA" id="ARBA00022448"/>
    </source>
</evidence>
<feature type="transmembrane region" description="Helical" evidence="9">
    <location>
        <begin position="191"/>
        <end position="211"/>
    </location>
</feature>
<evidence type="ECO:0000256" key="1">
    <source>
        <dbReference type="ARBA" id="ARBA00004141"/>
    </source>
</evidence>
<evidence type="ECO:0000256" key="9">
    <source>
        <dbReference type="SAM" id="Phobius"/>
    </source>
</evidence>
<evidence type="ECO:0000256" key="7">
    <source>
        <dbReference type="ARBA" id="ARBA00022989"/>
    </source>
</evidence>
<dbReference type="GO" id="GO:0015031">
    <property type="term" value="P:protein transport"/>
    <property type="evidence" value="ECO:0007669"/>
    <property type="project" value="UniProtKB-KW"/>
</dbReference>
<dbReference type="VEuPathDB" id="FungiDB:DIURU_003437"/>
<feature type="transmembrane region" description="Helical" evidence="9">
    <location>
        <begin position="687"/>
        <end position="706"/>
    </location>
</feature>
<dbReference type="NCBIfam" id="TIGR00728">
    <property type="entry name" value="OPT_sfam"/>
    <property type="match status" value="1"/>
</dbReference>
<feature type="transmembrane region" description="Helical" evidence="9">
    <location>
        <begin position="506"/>
        <end position="528"/>
    </location>
</feature>
<dbReference type="GO" id="GO:0016020">
    <property type="term" value="C:membrane"/>
    <property type="evidence" value="ECO:0007669"/>
    <property type="project" value="UniProtKB-SubCell"/>
</dbReference>
<keyword evidence="6" id="KW-0653">Protein transport</keyword>
<keyword evidence="5" id="KW-0571">Peptide transport</keyword>
<feature type="transmembrane region" description="Helical" evidence="9">
    <location>
        <begin position="218"/>
        <end position="240"/>
    </location>
</feature>
<dbReference type="AlphaFoldDB" id="A0A642UL48"/>
<comment type="caution">
    <text evidence="10">The sequence shown here is derived from an EMBL/GenBank/DDBJ whole genome shotgun (WGS) entry which is preliminary data.</text>
</comment>
<keyword evidence="8 9" id="KW-0472">Membrane</keyword>
<dbReference type="GO" id="GO:0035673">
    <property type="term" value="F:oligopeptide transmembrane transporter activity"/>
    <property type="evidence" value="ECO:0007669"/>
    <property type="project" value="InterPro"/>
</dbReference>
<dbReference type="RefSeq" id="XP_034011690.1">
    <property type="nucleotide sequence ID" value="XM_034156199.1"/>
</dbReference>
<feature type="transmembrane region" description="Helical" evidence="9">
    <location>
        <begin position="579"/>
        <end position="599"/>
    </location>
</feature>
<dbReference type="EMBL" id="SWFT01000105">
    <property type="protein sequence ID" value="KAA8901067.1"/>
    <property type="molecule type" value="Genomic_DNA"/>
</dbReference>
<sequence>MNNPVVVDGEKINPVLSQPLSLDEVGTAFTTSQKQYILRRLDYEGLESLDDLPKQGAYMIEKIESLSAEQAVAILREALVDYRADVNIMDRDYKLWEKLVEMAPSHGISEKLDVYINDSDVESKKNKVEKTDVAEVSSDMDESGFHGDYWNVFDWDLQVRTEAGLIEFYSPYTQVRACIDPYDEDMPCETIRVYICGIIWTCVGAVVDQFFSTRQPSITLSTSLVQVLIYPSGLLLSYILPKFKFKIWRYTFDLNPGPWSRKEQMLCTLFYSVTGGWTGYSNYNIHVQKLETYYNDQWVTFGYQVLLTLSTNFIGFGLAGIVRKFAVYPVESMWPSLMSTIALNKALLTPEKKENINGWTISRYRWFFYCFVFFFLFQWIPNYLMPFLSTFNWMTWIKPDDLDLVNMTGFRNGLGFNPIPTFDPIVMDFPMTYVPMVRGVGQYCGYVLGALIITAIYYTNHKWTKFLPINSNLLYTNEGKSYKVSKILNEKQLFDQDKYESYGPPFFSAGMLVNYAGFFMLYPFAFIYEVLVNWRPIKKAMVQLGKGFKSIRHMSVSGYDGFNDPLSRQNAKYPEVPEWCYSCVLLVALVLGIVCVEYYPTNVSCWIIFFAIALNFIFLIPILAIYSRTGFSFGLNVIMELIVGYAVPGNANAINIAKAFGYSLDGQAENYITNQKQAHYMRLPPRGLFRTQMVGVFIGSFVQLGIMQFQLNGGIKNYCDPNNRQKFTCPTINTFFSASIQWGVIGPKKVFNGLYTVLPYMFLLGGLFAIPCFFIKKYLAKKAPRYARYFQPTIWIGSFTIWGSYNLSYYTVGLYLNILSMGYLFKKYNAWWSKYIYLLSNGVVAGNALAALIIFFALQYHPKDLTWWGSEVPYQGYEGTRAGKMNATLQAPDGYFGPRKGHFP</sequence>
<comment type="similarity">
    <text evidence="2">Belongs to the oligopeptide OPT transporter family.</text>
</comment>
<dbReference type="NCBIfam" id="TIGR00727">
    <property type="entry name" value="ISP4_OPT"/>
    <property type="match status" value="1"/>
</dbReference>
<evidence type="ECO:0000256" key="8">
    <source>
        <dbReference type="ARBA" id="ARBA00023136"/>
    </source>
</evidence>
<feature type="transmembrane region" description="Helical" evidence="9">
    <location>
        <begin position="606"/>
        <end position="626"/>
    </location>
</feature>
<comment type="subcellular location">
    <subcellularLocation>
        <location evidence="1">Membrane</location>
        <topology evidence="1">Multi-pass membrane protein</topology>
    </subcellularLocation>
</comment>
<keyword evidence="7 9" id="KW-1133">Transmembrane helix</keyword>
<proteinExistence type="inferred from homology"/>
<keyword evidence="3" id="KW-0813">Transport</keyword>
<dbReference type="OMA" id="MWGLLGS"/>
<dbReference type="OrthoDB" id="9986677at2759"/>
<evidence type="ECO:0000256" key="5">
    <source>
        <dbReference type="ARBA" id="ARBA00022856"/>
    </source>
</evidence>
<evidence type="ECO:0000256" key="2">
    <source>
        <dbReference type="ARBA" id="ARBA00008807"/>
    </source>
</evidence>
<dbReference type="GeneID" id="54782088"/>
<evidence type="ECO:0000313" key="11">
    <source>
        <dbReference type="Proteomes" id="UP000449547"/>
    </source>
</evidence>